<organism evidence="1 2">
    <name type="scientific">Modicisalibacter ilicicola DSM 19980</name>
    <dbReference type="NCBI Taxonomy" id="1121942"/>
    <lineage>
        <taxon>Bacteria</taxon>
        <taxon>Pseudomonadati</taxon>
        <taxon>Pseudomonadota</taxon>
        <taxon>Gammaproteobacteria</taxon>
        <taxon>Oceanospirillales</taxon>
        <taxon>Halomonadaceae</taxon>
        <taxon>Modicisalibacter</taxon>
    </lineage>
</organism>
<dbReference type="AlphaFoldDB" id="A0A1M4W2G0"/>
<dbReference type="STRING" id="1121942.SAMN02745148_01043"/>
<dbReference type="EMBL" id="FQUJ01000004">
    <property type="protein sequence ID" value="SHE75152.1"/>
    <property type="molecule type" value="Genomic_DNA"/>
</dbReference>
<protein>
    <submittedName>
        <fullName evidence="1">Uncharacterized protein</fullName>
    </submittedName>
</protein>
<accession>A0A1M4W2G0</accession>
<keyword evidence="2" id="KW-1185">Reference proteome</keyword>
<proteinExistence type="predicted"/>
<name>A0A1M4W2G0_9GAMM</name>
<sequence length="434" mass="49273">MAKEKVKIDFPDSPFPFVPPVSELMGWLGGPKCLHTPLYWMQEELGLANKPDLKTLRKACQDGVTPRIAEMIEANIHQAAKEKGFTQILNEIIPTEPVVNGTNGTKWRVQARSLLEGINHYQPQRLELPRTFAFLKQRSEAESQLMLAIHRARKLDVSTEEQLALLHTAFCETCQRQTLLTTREIQVYGAAIIDANRPDHPRTLELAADALKCAFSLRVDFYHQLLASFMADMLPLREILRLPASLDDALVNHGGMGQLTPLVDQGELITATHRLYAFWRTAFLNPGEQPVSYRAMARHLPQPELMRTRARQDSAIESPSDILQKIADTADETRLSLLKQWRNGTVPEADHLTKFLESLSGEAYGTFLPFIMARVATVWTKWMEYEKSHLDALIRAAPSLANHQTFEWMVEKFSKYPEYWHHTMAQAKSGQPGP</sequence>
<dbReference type="Proteomes" id="UP000184346">
    <property type="component" value="Unassembled WGS sequence"/>
</dbReference>
<gene>
    <name evidence="1" type="ORF">SAMN02745148_01043</name>
</gene>
<evidence type="ECO:0000313" key="2">
    <source>
        <dbReference type="Proteomes" id="UP000184346"/>
    </source>
</evidence>
<dbReference type="OrthoDB" id="9822073at2"/>
<dbReference type="RefSeq" id="WP_072820432.1">
    <property type="nucleotide sequence ID" value="NZ_FQUJ01000004.1"/>
</dbReference>
<evidence type="ECO:0000313" key="1">
    <source>
        <dbReference type="EMBL" id="SHE75152.1"/>
    </source>
</evidence>
<reference evidence="1 2" key="1">
    <citation type="submission" date="2016-11" db="EMBL/GenBank/DDBJ databases">
        <authorList>
            <person name="Jaros S."/>
            <person name="Januszkiewicz K."/>
            <person name="Wedrychowicz H."/>
        </authorList>
    </citation>
    <scope>NUCLEOTIDE SEQUENCE [LARGE SCALE GENOMIC DNA]</scope>
    <source>
        <strain evidence="1 2">DSM 19980</strain>
    </source>
</reference>